<reference evidence="5 6" key="1">
    <citation type="submission" date="2018-09" db="EMBL/GenBank/DDBJ databases">
        <title>Genomic investigation of the strawberry pathogen Phytophthora fragariae indicates pathogenicity is determined by transcriptional variation in three key races.</title>
        <authorList>
            <person name="Adams T.M."/>
            <person name="Armitage A.D."/>
            <person name="Sobczyk M.K."/>
            <person name="Bates H.J."/>
            <person name="Dunwell J.M."/>
            <person name="Nellist C.F."/>
            <person name="Harrison R.J."/>
        </authorList>
    </citation>
    <scope>NUCLEOTIDE SEQUENCE [LARGE SCALE GENOMIC DNA]</scope>
    <source>
        <strain evidence="4 5">SCRP249</strain>
        <strain evidence="3 6">SCRP324</strain>
    </source>
</reference>
<accession>A0A6A3IWZ7</accession>
<evidence type="ECO:0000313" key="5">
    <source>
        <dbReference type="Proteomes" id="UP000429607"/>
    </source>
</evidence>
<sequence>MDVDTEYEDEATSAYQEHDNEEGDATPDPCSRITGKRQLRYDSVVADDGPLKRTRTGLAALVEPDEPDGLAELELYAVFAAVAMSYVEEKADLEQTVWHESEVKIPHTIRHVRISPQRKEWWKSMEKAIAAMEEKDVLELVPESELPLGKKILQTMWRYQIKTNDLGNVLRFGPCLCARGNKQEPGVDFLVMETFSPVARMASFRLLVALCALFGLDAYQCDINTAYLNACLKIVHYIRHIPGFPIKPGWVYKVKHALYGLHLSGREWYDELHGWLDARGWMRCTSGSCLYYYCKDGVFALLLVYIDDLVCATNDAKWKSEFFQDFHAKYGIKDLGRLHNYLGVQVEWREDGIFLHQSKYAKDVLERCGFADAHGCRSSMDTTIKLRTATEEDKEPGLPIRAAMVVDVLSHQH</sequence>
<evidence type="ECO:0000259" key="2">
    <source>
        <dbReference type="Pfam" id="PF07727"/>
    </source>
</evidence>
<dbReference type="EMBL" id="QXFU01002372">
    <property type="protein sequence ID" value="KAE8986591.1"/>
    <property type="molecule type" value="Genomic_DNA"/>
</dbReference>
<organism evidence="3 6">
    <name type="scientific">Phytophthora rubi</name>
    <dbReference type="NCBI Taxonomy" id="129364"/>
    <lineage>
        <taxon>Eukaryota</taxon>
        <taxon>Sar</taxon>
        <taxon>Stramenopiles</taxon>
        <taxon>Oomycota</taxon>
        <taxon>Peronosporomycetes</taxon>
        <taxon>Peronosporales</taxon>
        <taxon>Peronosporaceae</taxon>
        <taxon>Phytophthora</taxon>
    </lineage>
</organism>
<name>A0A6A3IWZ7_9STRA</name>
<feature type="domain" description="Reverse transcriptase Ty1/copia-type" evidence="2">
    <location>
        <begin position="145"/>
        <end position="378"/>
    </location>
</feature>
<dbReference type="InterPro" id="IPR013103">
    <property type="entry name" value="RVT_2"/>
</dbReference>
<protein>
    <recommendedName>
        <fullName evidence="2">Reverse transcriptase Ty1/copia-type domain-containing protein</fullName>
    </recommendedName>
</protein>
<dbReference type="Pfam" id="PF07727">
    <property type="entry name" value="RVT_2"/>
    <property type="match status" value="1"/>
</dbReference>
<dbReference type="EMBL" id="QXFV01001723">
    <property type="protein sequence ID" value="KAE8999656.1"/>
    <property type="molecule type" value="Genomic_DNA"/>
</dbReference>
<dbReference type="AlphaFoldDB" id="A0A6A3IWZ7"/>
<dbReference type="Proteomes" id="UP000429607">
    <property type="component" value="Unassembled WGS sequence"/>
</dbReference>
<gene>
    <name evidence="4" type="ORF">PR001_g19000</name>
    <name evidence="3" type="ORF">PR002_g22313</name>
</gene>
<dbReference type="Proteomes" id="UP000435112">
    <property type="component" value="Unassembled WGS sequence"/>
</dbReference>
<evidence type="ECO:0000313" key="3">
    <source>
        <dbReference type="EMBL" id="KAE8986591.1"/>
    </source>
</evidence>
<evidence type="ECO:0000313" key="6">
    <source>
        <dbReference type="Proteomes" id="UP000435112"/>
    </source>
</evidence>
<feature type="compositionally biased region" description="Acidic residues" evidence="1">
    <location>
        <begin position="1"/>
        <end position="11"/>
    </location>
</feature>
<feature type="region of interest" description="Disordered" evidence="1">
    <location>
        <begin position="1"/>
        <end position="33"/>
    </location>
</feature>
<evidence type="ECO:0000313" key="4">
    <source>
        <dbReference type="EMBL" id="KAE8999656.1"/>
    </source>
</evidence>
<proteinExistence type="predicted"/>
<dbReference type="OrthoDB" id="125060at2759"/>
<evidence type="ECO:0000256" key="1">
    <source>
        <dbReference type="SAM" id="MobiDB-lite"/>
    </source>
</evidence>
<comment type="caution">
    <text evidence="3">The sequence shown here is derived from an EMBL/GenBank/DDBJ whole genome shotgun (WGS) entry which is preliminary data.</text>
</comment>